<keyword evidence="2" id="KW-0732">Signal</keyword>
<accession>A0AA39DZE0</accession>
<evidence type="ECO:0000259" key="3">
    <source>
        <dbReference type="Pfam" id="PF25070"/>
    </source>
</evidence>
<keyword evidence="1" id="KW-0472">Membrane</keyword>
<proteinExistence type="predicted"/>
<feature type="transmembrane region" description="Helical" evidence="1">
    <location>
        <begin position="343"/>
        <end position="363"/>
    </location>
</feature>
<sequence length="380" mass="41153">MDCCISKGFSLLLIFSLLCIQPRAGASGSIFFLDSPTHPFLRPRSSDDALEVDSVLLPEVGAAVSVLLGFAPSATLSAASSSKLNEILLPNPFERPRSVLMLEVRGVEDPEVVVEHDNALFRSAVKRNFFYGSDKAEILLPGDDKVSVVSLDERLSFDSDTNCTDKDISDFASWMGGLYVANALKPLNGELTIPLAGGANLNLHMSKKADREFVASLLSLVHNIKRVIEMRQDLSGSMENAAELLTGCFDGIKVLDEQYGPSGVAQQGVELLLTTLSKMFGSLQAAYKGQIVGVISFTGTPPSSEKMLNVIFTSQPSARWLAETEDSPDLTAIMKIALVRKTLAWITGIILVASTLLGIYFLLNMPLTRDTLLYSNVKLD</sequence>
<keyword evidence="1" id="KW-1133">Transmembrane helix</keyword>
<dbReference type="InterPro" id="IPR056696">
    <property type="entry name" value="DUF7794"/>
</dbReference>
<feature type="chain" id="PRO_5041448582" description="DUF7794 domain-containing protein" evidence="2">
    <location>
        <begin position="27"/>
        <end position="380"/>
    </location>
</feature>
<dbReference type="AlphaFoldDB" id="A0AA39DZE0"/>
<feature type="signal peptide" evidence="2">
    <location>
        <begin position="1"/>
        <end position="26"/>
    </location>
</feature>
<evidence type="ECO:0000256" key="2">
    <source>
        <dbReference type="SAM" id="SignalP"/>
    </source>
</evidence>
<gene>
    <name evidence="4" type="ORF">PVL29_006404</name>
</gene>
<dbReference type="GO" id="GO:0012505">
    <property type="term" value="C:endomembrane system"/>
    <property type="evidence" value="ECO:0007669"/>
    <property type="project" value="TreeGrafter"/>
</dbReference>
<reference evidence="4 5" key="1">
    <citation type="journal article" date="2023" name="BMC Biotechnol.">
        <title>Vitis rotundifolia cv Carlos genome sequencing.</title>
        <authorList>
            <person name="Huff M."/>
            <person name="Hulse-Kemp A."/>
            <person name="Scheffler B."/>
            <person name="Youngblood R."/>
            <person name="Simpson S."/>
            <person name="Babiker E."/>
            <person name="Staton M."/>
        </authorList>
    </citation>
    <scope>NUCLEOTIDE SEQUENCE [LARGE SCALE GENOMIC DNA]</scope>
    <source>
        <tissue evidence="4">Leaf</tissue>
    </source>
</reference>
<dbReference type="Proteomes" id="UP001168098">
    <property type="component" value="Unassembled WGS sequence"/>
</dbReference>
<dbReference type="PANTHER" id="PTHR37735">
    <property type="entry name" value="OS08G0567000 PROTEIN"/>
    <property type="match status" value="1"/>
</dbReference>
<keyword evidence="1" id="KW-0812">Transmembrane</keyword>
<keyword evidence="5" id="KW-1185">Reference proteome</keyword>
<protein>
    <recommendedName>
        <fullName evidence="3">DUF7794 domain-containing protein</fullName>
    </recommendedName>
</protein>
<name>A0AA39DZE0_VITRO</name>
<evidence type="ECO:0000256" key="1">
    <source>
        <dbReference type="SAM" id="Phobius"/>
    </source>
</evidence>
<evidence type="ECO:0000313" key="4">
    <source>
        <dbReference type="EMBL" id="KAJ9701035.1"/>
    </source>
</evidence>
<comment type="caution">
    <text evidence="4">The sequence shown here is derived from an EMBL/GenBank/DDBJ whole genome shotgun (WGS) entry which is preliminary data.</text>
</comment>
<feature type="domain" description="DUF7794" evidence="3">
    <location>
        <begin position="27"/>
        <end position="298"/>
    </location>
</feature>
<organism evidence="4 5">
    <name type="scientific">Vitis rotundifolia</name>
    <name type="common">Muscadine grape</name>
    <dbReference type="NCBI Taxonomy" id="103349"/>
    <lineage>
        <taxon>Eukaryota</taxon>
        <taxon>Viridiplantae</taxon>
        <taxon>Streptophyta</taxon>
        <taxon>Embryophyta</taxon>
        <taxon>Tracheophyta</taxon>
        <taxon>Spermatophyta</taxon>
        <taxon>Magnoliopsida</taxon>
        <taxon>eudicotyledons</taxon>
        <taxon>Gunneridae</taxon>
        <taxon>Pentapetalae</taxon>
        <taxon>rosids</taxon>
        <taxon>Vitales</taxon>
        <taxon>Vitaceae</taxon>
        <taxon>Viteae</taxon>
        <taxon>Vitis</taxon>
    </lineage>
</organism>
<evidence type="ECO:0000313" key="5">
    <source>
        <dbReference type="Proteomes" id="UP001168098"/>
    </source>
</evidence>
<dbReference type="Pfam" id="PF25070">
    <property type="entry name" value="DUF7794"/>
    <property type="match status" value="1"/>
</dbReference>
<dbReference type="EMBL" id="JARBHA010000005">
    <property type="protein sequence ID" value="KAJ9701035.1"/>
    <property type="molecule type" value="Genomic_DNA"/>
</dbReference>
<dbReference type="PANTHER" id="PTHR37735:SF1">
    <property type="entry name" value="OS08G0567000 PROTEIN"/>
    <property type="match status" value="1"/>
</dbReference>